<proteinExistence type="predicted"/>
<dbReference type="Proteomes" id="UP000186922">
    <property type="component" value="Unassembled WGS sequence"/>
</dbReference>
<keyword evidence="2" id="KW-1185">Reference proteome</keyword>
<gene>
    <name evidence="1" type="primary">RvY_18914-1</name>
    <name evidence="1" type="synonym">RvY_18914.1</name>
    <name evidence="1" type="ORF">RvY_18914</name>
</gene>
<comment type="caution">
    <text evidence="1">The sequence shown here is derived from an EMBL/GenBank/DDBJ whole genome shotgun (WGS) entry which is preliminary data.</text>
</comment>
<sequence length="235" mass="26195">MPTKFLVYGVRVTSRPSGLFSGAKKTEPEVKDASLEAGVLQRPGKPEVLLHAECVHWTHSADYYGYRPVRYLVYVTDPSESLWERKGGPSSASYWLAALQNACSAIDSVGFLGYCLAEYHPVFSNIGNGTMTIKDDREFFTFVAASLLDKINQRSVELQRADIDYHIAVEGMLDDLFGSRFLLGQPTQQEAVDACWKEAVGVLRPDGIEPRLPLVITQKRHFAEMKSNTGRSHAH</sequence>
<name>A0A1D1W7J5_RAMVA</name>
<evidence type="ECO:0000313" key="1">
    <source>
        <dbReference type="EMBL" id="GAV09361.1"/>
    </source>
</evidence>
<accession>A0A1D1W7J5</accession>
<dbReference type="AlphaFoldDB" id="A0A1D1W7J5"/>
<evidence type="ECO:0000313" key="2">
    <source>
        <dbReference type="Proteomes" id="UP000186922"/>
    </source>
</evidence>
<protein>
    <submittedName>
        <fullName evidence="1">Uncharacterized protein</fullName>
    </submittedName>
</protein>
<dbReference type="EMBL" id="BDGG01000022">
    <property type="protein sequence ID" value="GAV09361.1"/>
    <property type="molecule type" value="Genomic_DNA"/>
</dbReference>
<organism evidence="1 2">
    <name type="scientific">Ramazzottius varieornatus</name>
    <name type="common">Water bear</name>
    <name type="synonym">Tardigrade</name>
    <dbReference type="NCBI Taxonomy" id="947166"/>
    <lineage>
        <taxon>Eukaryota</taxon>
        <taxon>Metazoa</taxon>
        <taxon>Ecdysozoa</taxon>
        <taxon>Tardigrada</taxon>
        <taxon>Eutardigrada</taxon>
        <taxon>Parachela</taxon>
        <taxon>Hypsibioidea</taxon>
        <taxon>Ramazzottiidae</taxon>
        <taxon>Ramazzottius</taxon>
    </lineage>
</organism>
<reference evidence="1 2" key="1">
    <citation type="journal article" date="2016" name="Nat. Commun.">
        <title>Extremotolerant tardigrade genome and improved radiotolerance of human cultured cells by tardigrade-unique protein.</title>
        <authorList>
            <person name="Hashimoto T."/>
            <person name="Horikawa D.D."/>
            <person name="Saito Y."/>
            <person name="Kuwahara H."/>
            <person name="Kozuka-Hata H."/>
            <person name="Shin-I T."/>
            <person name="Minakuchi Y."/>
            <person name="Ohishi K."/>
            <person name="Motoyama A."/>
            <person name="Aizu T."/>
            <person name="Enomoto A."/>
            <person name="Kondo K."/>
            <person name="Tanaka S."/>
            <person name="Hara Y."/>
            <person name="Koshikawa S."/>
            <person name="Sagara H."/>
            <person name="Miura T."/>
            <person name="Yokobori S."/>
            <person name="Miyagawa K."/>
            <person name="Suzuki Y."/>
            <person name="Kubo T."/>
            <person name="Oyama M."/>
            <person name="Kohara Y."/>
            <person name="Fujiyama A."/>
            <person name="Arakawa K."/>
            <person name="Katayama T."/>
            <person name="Toyoda A."/>
            <person name="Kunieda T."/>
        </authorList>
    </citation>
    <scope>NUCLEOTIDE SEQUENCE [LARGE SCALE GENOMIC DNA]</scope>
    <source>
        <strain evidence="1 2">YOKOZUNA-1</strain>
    </source>
</reference>